<dbReference type="Gene3D" id="3.30.1390.30">
    <property type="entry name" value="Penicillin-binding protein 2a, domain 3"/>
    <property type="match status" value="1"/>
</dbReference>
<dbReference type="GO" id="GO:0009002">
    <property type="term" value="F:serine-type D-Ala-D-Ala carboxypeptidase activity"/>
    <property type="evidence" value="ECO:0007669"/>
    <property type="project" value="UniProtKB-EC"/>
</dbReference>
<evidence type="ECO:0000256" key="9">
    <source>
        <dbReference type="ARBA" id="ARBA00022960"/>
    </source>
</evidence>
<keyword evidence="19" id="KW-1185">Reference proteome</keyword>
<dbReference type="InterPro" id="IPR001460">
    <property type="entry name" value="PCN-bd_Tpept"/>
</dbReference>
<evidence type="ECO:0000256" key="10">
    <source>
        <dbReference type="ARBA" id="ARBA00022984"/>
    </source>
</evidence>
<dbReference type="Pfam" id="PF03717">
    <property type="entry name" value="PBP_dimer"/>
    <property type="match status" value="1"/>
</dbReference>
<proteinExistence type="predicted"/>
<evidence type="ECO:0000256" key="12">
    <source>
        <dbReference type="ARBA" id="ARBA00023136"/>
    </source>
</evidence>
<keyword evidence="12 15" id="KW-0472">Membrane</keyword>
<keyword evidence="6" id="KW-0645">Protease</keyword>
<evidence type="ECO:0000256" key="14">
    <source>
        <dbReference type="SAM" id="MobiDB-lite"/>
    </source>
</evidence>
<evidence type="ECO:0000256" key="13">
    <source>
        <dbReference type="ARBA" id="ARBA00023316"/>
    </source>
</evidence>
<reference evidence="18" key="1">
    <citation type="submission" date="2023-09" db="EMBL/GenBank/DDBJ databases">
        <authorList>
            <consortium name="CW5 consortium"/>
            <person name="Lu C.-W."/>
        </authorList>
    </citation>
    <scope>NUCLEOTIDE SEQUENCE</scope>
    <source>
        <strain evidence="18">KPS</strain>
    </source>
</reference>
<feature type="domain" description="Penicillin-binding protein transpeptidase" evidence="16">
    <location>
        <begin position="262"/>
        <end position="588"/>
    </location>
</feature>
<keyword evidence="10" id="KW-0573">Peptidoglycan synthesis</keyword>
<dbReference type="EC" id="3.4.16.4" evidence="18"/>
<accession>A0ABY9R1S6</accession>
<keyword evidence="5 18" id="KW-0121">Carboxypeptidase</keyword>
<dbReference type="EMBL" id="CP133659">
    <property type="protein sequence ID" value="WMW65152.1"/>
    <property type="molecule type" value="Genomic_DNA"/>
</dbReference>
<dbReference type="InterPro" id="IPR012338">
    <property type="entry name" value="Beta-lactam/transpept-like"/>
</dbReference>
<name>A0ABY9R1S6_9BACT</name>
<dbReference type="Pfam" id="PF00905">
    <property type="entry name" value="Transpeptidase"/>
    <property type="match status" value="1"/>
</dbReference>
<dbReference type="InterPro" id="IPR017790">
    <property type="entry name" value="Penicillin-binding_protein_2"/>
</dbReference>
<dbReference type="NCBIfam" id="TIGR03423">
    <property type="entry name" value="pbp2_mrdA"/>
    <property type="match status" value="1"/>
</dbReference>
<evidence type="ECO:0000313" key="18">
    <source>
        <dbReference type="EMBL" id="WMW65152.1"/>
    </source>
</evidence>
<dbReference type="PANTHER" id="PTHR30627:SF2">
    <property type="entry name" value="PEPTIDOGLYCAN D,D-TRANSPEPTIDASE MRDA"/>
    <property type="match status" value="1"/>
</dbReference>
<comment type="subcellular location">
    <subcellularLocation>
        <location evidence="2">Cell membrane</location>
    </subcellularLocation>
    <subcellularLocation>
        <location evidence="1">Membrane</location>
        <topology evidence="1">Single-pass membrane protein</topology>
    </subcellularLocation>
</comment>
<protein>
    <submittedName>
        <fullName evidence="18">Penicillin-binding protein 2</fullName>
        <ecNumber evidence="18">3.4.16.4</ecNumber>
    </submittedName>
</protein>
<evidence type="ECO:0000256" key="4">
    <source>
        <dbReference type="ARBA" id="ARBA00022519"/>
    </source>
</evidence>
<evidence type="ECO:0000256" key="5">
    <source>
        <dbReference type="ARBA" id="ARBA00022645"/>
    </source>
</evidence>
<keyword evidence="13" id="KW-0961">Cell wall biogenesis/degradation</keyword>
<dbReference type="Gene3D" id="3.40.710.10">
    <property type="entry name" value="DD-peptidase/beta-lactamase superfamily"/>
    <property type="match status" value="1"/>
</dbReference>
<sequence length="762" mass="83444">MRIQFEPEGFQPPRAGLILLQCLVAGLFFLFVVRFWYLQIHRGEEFARLARENRLRQERIYASRGLLRDRDGRLLAENRPAFGLALVREDCRDIPSTLAQVSEWTGIPLEQLTAKFNQDRQRVKPFEHLLLISDMPFDLLARIENRVLQWPGLEIVTRSKRNYPQGELMAHILGYVAEANEKELEDDKDLNLGDFVGKQGLELVLERRLRGQKGLHQLEVDVLGRQLNKKLVQEPVSGENIDLAIDLGLQQVAWDALEDETGCVVAMDPDTGKLLALVTKPSFDNNAFAAGLSLKEWTALRDNPRHPLQNRVIQSVYPPGSVWKLMMAGMLLNEGVNPADSVWCTGEVALGKQVFRCWKKGGHGRVDMMRSLIESCDVYYYQMSDRFGIDKIEAFAKACGFGAPTGIDLPHEKSGLVPSKQWKRRRFGEPWHRGETLNVSIGQGFTLVTPVQVAAFVSALMNGGKLLKPSLLADEDPAVRSSLPFTAAGRKMILDGMRLTVNDDRGTAKVLRRPDAVMGGKTGTAQVTKLKMVGEERVRTENLAYEHRDHAWIATWGEKAGKRLVVVVMVEHGGHGGSDAGPVARRVYDKFFGPPPGASSGVPSGAAPQAPAGQVAPTGPSSRATPAGPATSPATPGVTAPAQQTLSAPAARPVAPTRPDQAAGAPGQSGQPDQPGQLDQQDQQEEGLRIVPTGRSARPAGRDRTTGRAVEAPEVEDAREGLHRYDPDTFDPDAATPDGRGSDDGVVPPLRRFQNVAPEDGQ</sequence>
<dbReference type="InterPro" id="IPR036138">
    <property type="entry name" value="PBP_dimer_sf"/>
</dbReference>
<dbReference type="SUPFAM" id="SSF56519">
    <property type="entry name" value="Penicillin binding protein dimerisation domain"/>
    <property type="match status" value="1"/>
</dbReference>
<feature type="transmembrane region" description="Helical" evidence="15">
    <location>
        <begin position="15"/>
        <end position="38"/>
    </location>
</feature>
<evidence type="ECO:0000256" key="1">
    <source>
        <dbReference type="ARBA" id="ARBA00004167"/>
    </source>
</evidence>
<evidence type="ECO:0000259" key="17">
    <source>
        <dbReference type="Pfam" id="PF03717"/>
    </source>
</evidence>
<keyword evidence="8 18" id="KW-0378">Hydrolase</keyword>
<feature type="domain" description="Penicillin-binding protein dimerisation" evidence="17">
    <location>
        <begin position="60"/>
        <end position="229"/>
    </location>
</feature>
<keyword evidence="7 15" id="KW-0812">Transmembrane</keyword>
<dbReference type="SUPFAM" id="SSF56601">
    <property type="entry name" value="beta-lactamase/transpeptidase-like"/>
    <property type="match status" value="1"/>
</dbReference>
<organism evidence="18 19">
    <name type="scientific">Nitratidesulfovibrio liaohensis</name>
    <dbReference type="NCBI Taxonomy" id="2604158"/>
    <lineage>
        <taxon>Bacteria</taxon>
        <taxon>Pseudomonadati</taxon>
        <taxon>Thermodesulfobacteriota</taxon>
        <taxon>Desulfovibrionia</taxon>
        <taxon>Desulfovibrionales</taxon>
        <taxon>Desulfovibrionaceae</taxon>
        <taxon>Nitratidesulfovibrio</taxon>
    </lineage>
</organism>
<evidence type="ECO:0000256" key="11">
    <source>
        <dbReference type="ARBA" id="ARBA00022989"/>
    </source>
</evidence>
<dbReference type="InterPro" id="IPR005311">
    <property type="entry name" value="PBP_dimer"/>
</dbReference>
<evidence type="ECO:0000256" key="6">
    <source>
        <dbReference type="ARBA" id="ARBA00022670"/>
    </source>
</evidence>
<evidence type="ECO:0000259" key="16">
    <source>
        <dbReference type="Pfam" id="PF00905"/>
    </source>
</evidence>
<evidence type="ECO:0000256" key="7">
    <source>
        <dbReference type="ARBA" id="ARBA00022692"/>
    </source>
</evidence>
<feature type="compositionally biased region" description="Basic and acidic residues" evidence="14">
    <location>
        <begin position="716"/>
        <end position="727"/>
    </location>
</feature>
<feature type="region of interest" description="Disordered" evidence="14">
    <location>
        <begin position="595"/>
        <end position="762"/>
    </location>
</feature>
<keyword evidence="4" id="KW-0997">Cell inner membrane</keyword>
<dbReference type="Gene3D" id="3.90.1310.10">
    <property type="entry name" value="Penicillin-binding protein 2a (Domain 2)"/>
    <property type="match status" value="1"/>
</dbReference>
<keyword evidence="9" id="KW-0133">Cell shape</keyword>
<evidence type="ECO:0000256" key="2">
    <source>
        <dbReference type="ARBA" id="ARBA00004236"/>
    </source>
</evidence>
<evidence type="ECO:0000313" key="19">
    <source>
        <dbReference type="Proteomes" id="UP001180616"/>
    </source>
</evidence>
<evidence type="ECO:0000256" key="15">
    <source>
        <dbReference type="SAM" id="Phobius"/>
    </source>
</evidence>
<evidence type="ECO:0000256" key="3">
    <source>
        <dbReference type="ARBA" id="ARBA00022475"/>
    </source>
</evidence>
<evidence type="ECO:0000256" key="8">
    <source>
        <dbReference type="ARBA" id="ARBA00022801"/>
    </source>
</evidence>
<dbReference type="InterPro" id="IPR050515">
    <property type="entry name" value="Beta-lactam/transpept"/>
</dbReference>
<dbReference type="PANTHER" id="PTHR30627">
    <property type="entry name" value="PEPTIDOGLYCAN D,D-TRANSPEPTIDASE"/>
    <property type="match status" value="1"/>
</dbReference>
<dbReference type="Proteomes" id="UP001180616">
    <property type="component" value="Chromosome"/>
</dbReference>
<keyword evidence="3" id="KW-1003">Cell membrane</keyword>
<keyword evidence="11 15" id="KW-1133">Transmembrane helix</keyword>
<gene>
    <name evidence="18" type="primary">mrdA</name>
    <name evidence="18" type="ORF">KPS_003258</name>
</gene>
<feature type="compositionally biased region" description="Low complexity" evidence="14">
    <location>
        <begin position="598"/>
        <end position="681"/>
    </location>
</feature>